<feature type="compositionally biased region" description="Basic residues" evidence="1">
    <location>
        <begin position="1"/>
        <end position="10"/>
    </location>
</feature>
<name>U4L8A6_PYROM</name>
<evidence type="ECO:0000256" key="1">
    <source>
        <dbReference type="SAM" id="MobiDB-lite"/>
    </source>
</evidence>
<organism evidence="2 3">
    <name type="scientific">Pyronema omphalodes (strain CBS 100304)</name>
    <name type="common">Pyronema confluens</name>
    <dbReference type="NCBI Taxonomy" id="1076935"/>
    <lineage>
        <taxon>Eukaryota</taxon>
        <taxon>Fungi</taxon>
        <taxon>Dikarya</taxon>
        <taxon>Ascomycota</taxon>
        <taxon>Pezizomycotina</taxon>
        <taxon>Pezizomycetes</taxon>
        <taxon>Pezizales</taxon>
        <taxon>Pyronemataceae</taxon>
        <taxon>Pyronema</taxon>
    </lineage>
</organism>
<dbReference type="EMBL" id="HF935887">
    <property type="protein sequence ID" value="CCX13652.1"/>
    <property type="molecule type" value="Genomic_DNA"/>
</dbReference>
<sequence>MASNGHRHRSRSPEVPGRKSSMPGFVRTSVNLKQLTVVSADLRQSSQSPPRPQSPPNGAFRSSDLPKGSTKFSPEDDSDSDLDKDAFAPVGDWDKLPLHNIQLQDLPRLPTPPPINSRNTSETGVSYVTALSNPSICTPPMAARATTRSTTRSPSIATPMDVPAAPVVLNSHSTTQSSQNAPIGRQSSRSPPRPRSQQSQQEQQSSPSQQVREPPPTQPTPPPAVERSRTPIARVYTPYRPHSVRTARTSSQSPPPRPYTPLTSSSTPPPRPRTSTGTPPLQEDPTWWRYLYAQAPEFAAQQREERPDEALLVVTRGRRVKKRVKGAWADVLRVAGAGCLYVLSCCGRCSRYKKEKGCG</sequence>
<reference evidence="2 3" key="1">
    <citation type="journal article" date="2013" name="PLoS Genet.">
        <title>The genome and development-dependent transcriptomes of Pyronema confluens: a window into fungal evolution.</title>
        <authorList>
            <person name="Traeger S."/>
            <person name="Altegoer F."/>
            <person name="Freitag M."/>
            <person name="Gabaldon T."/>
            <person name="Kempken F."/>
            <person name="Kumar A."/>
            <person name="Marcet-Houben M."/>
            <person name="Poggeler S."/>
            <person name="Stajich J.E."/>
            <person name="Nowrousian M."/>
        </authorList>
    </citation>
    <scope>NUCLEOTIDE SEQUENCE [LARGE SCALE GENOMIC DNA]</scope>
    <source>
        <strain evidence="3">CBS 100304</strain>
        <tissue evidence="2">Vegetative mycelium</tissue>
    </source>
</reference>
<feature type="compositionally biased region" description="Polar residues" evidence="1">
    <location>
        <begin position="28"/>
        <end position="37"/>
    </location>
</feature>
<feature type="compositionally biased region" description="Polar residues" evidence="1">
    <location>
        <begin position="170"/>
        <end position="181"/>
    </location>
</feature>
<accession>U4L8A6</accession>
<feature type="compositionally biased region" description="Basic and acidic residues" evidence="1">
    <location>
        <begin position="81"/>
        <end position="97"/>
    </location>
</feature>
<feature type="compositionally biased region" description="Low complexity" evidence="1">
    <location>
        <begin position="138"/>
        <end position="159"/>
    </location>
</feature>
<feature type="compositionally biased region" description="Pro residues" evidence="1">
    <location>
        <begin position="213"/>
        <end position="224"/>
    </location>
</feature>
<gene>
    <name evidence="2" type="ORF">PCON_13246</name>
</gene>
<feature type="region of interest" description="Disordered" evidence="1">
    <location>
        <begin position="1"/>
        <end position="284"/>
    </location>
</feature>
<evidence type="ECO:0000313" key="3">
    <source>
        <dbReference type="Proteomes" id="UP000018144"/>
    </source>
</evidence>
<feature type="compositionally biased region" description="Polar residues" evidence="1">
    <location>
        <begin position="116"/>
        <end position="136"/>
    </location>
</feature>
<proteinExistence type="predicted"/>
<dbReference type="AlphaFoldDB" id="U4L8A6"/>
<evidence type="ECO:0000313" key="2">
    <source>
        <dbReference type="EMBL" id="CCX13652.1"/>
    </source>
</evidence>
<protein>
    <submittedName>
        <fullName evidence="2">Uncharacterized protein</fullName>
    </submittedName>
</protein>
<feature type="compositionally biased region" description="Low complexity" evidence="1">
    <location>
        <begin position="185"/>
        <end position="212"/>
    </location>
</feature>
<dbReference type="OrthoDB" id="10452413at2759"/>
<dbReference type="Proteomes" id="UP000018144">
    <property type="component" value="Unassembled WGS sequence"/>
</dbReference>
<keyword evidence="3" id="KW-1185">Reference proteome</keyword>